<feature type="transmembrane region" description="Helical" evidence="2">
    <location>
        <begin position="291"/>
        <end position="311"/>
    </location>
</feature>
<feature type="region of interest" description="Disordered" evidence="1">
    <location>
        <begin position="1"/>
        <end position="49"/>
    </location>
</feature>
<organism evidence="3 4">
    <name type="scientific">Achlya hypogyna</name>
    <name type="common">Oomycete</name>
    <name type="synonym">Protoachlya hypogyna</name>
    <dbReference type="NCBI Taxonomy" id="1202772"/>
    <lineage>
        <taxon>Eukaryota</taxon>
        <taxon>Sar</taxon>
        <taxon>Stramenopiles</taxon>
        <taxon>Oomycota</taxon>
        <taxon>Saprolegniomycetes</taxon>
        <taxon>Saprolegniales</taxon>
        <taxon>Achlyaceae</taxon>
        <taxon>Achlya</taxon>
    </lineage>
</organism>
<evidence type="ECO:0008006" key="5">
    <source>
        <dbReference type="Google" id="ProtNLM"/>
    </source>
</evidence>
<feature type="region of interest" description="Disordered" evidence="1">
    <location>
        <begin position="586"/>
        <end position="619"/>
    </location>
</feature>
<feature type="compositionally biased region" description="Polar residues" evidence="1">
    <location>
        <begin position="213"/>
        <end position="232"/>
    </location>
</feature>
<feature type="compositionally biased region" description="Low complexity" evidence="1">
    <location>
        <begin position="597"/>
        <end position="611"/>
    </location>
</feature>
<reference evidence="3 4" key="1">
    <citation type="journal article" date="2014" name="Genome Biol. Evol.">
        <title>The secreted proteins of Achlya hypogyna and Thraustotheca clavata identify the ancestral oomycete secretome and reveal gene acquisitions by horizontal gene transfer.</title>
        <authorList>
            <person name="Misner I."/>
            <person name="Blouin N."/>
            <person name="Leonard G."/>
            <person name="Richards T.A."/>
            <person name="Lane C.E."/>
        </authorList>
    </citation>
    <scope>NUCLEOTIDE SEQUENCE [LARGE SCALE GENOMIC DNA]</scope>
    <source>
        <strain evidence="3 4">ATCC 48635</strain>
    </source>
</reference>
<protein>
    <recommendedName>
        <fullName evidence="5">Transmembrane protein</fullName>
    </recommendedName>
</protein>
<gene>
    <name evidence="3" type="ORF">ACHHYP_01790</name>
</gene>
<feature type="transmembrane region" description="Helical" evidence="2">
    <location>
        <begin position="506"/>
        <end position="526"/>
    </location>
</feature>
<keyword evidence="4" id="KW-1185">Reference proteome</keyword>
<keyword evidence="2" id="KW-0812">Transmembrane</keyword>
<feature type="compositionally biased region" description="Basic residues" evidence="1">
    <location>
        <begin position="158"/>
        <end position="172"/>
    </location>
</feature>
<feature type="compositionally biased region" description="Basic residues" evidence="1">
    <location>
        <begin position="138"/>
        <end position="148"/>
    </location>
</feature>
<dbReference type="AlphaFoldDB" id="A0A1V9ZT22"/>
<feature type="compositionally biased region" description="Acidic residues" evidence="1">
    <location>
        <begin position="202"/>
        <end position="212"/>
    </location>
</feature>
<accession>A0A1V9ZT22</accession>
<proteinExistence type="predicted"/>
<keyword evidence="2" id="KW-1133">Transmembrane helix</keyword>
<name>A0A1V9ZT22_ACHHY</name>
<evidence type="ECO:0000313" key="3">
    <source>
        <dbReference type="EMBL" id="OQS01166.1"/>
    </source>
</evidence>
<feature type="compositionally biased region" description="Basic and acidic residues" evidence="1">
    <location>
        <begin position="1"/>
        <end position="20"/>
    </location>
</feature>
<feature type="region of interest" description="Disordered" evidence="1">
    <location>
        <begin position="113"/>
        <end position="241"/>
    </location>
</feature>
<evidence type="ECO:0000256" key="1">
    <source>
        <dbReference type="SAM" id="MobiDB-lite"/>
    </source>
</evidence>
<evidence type="ECO:0000313" key="4">
    <source>
        <dbReference type="Proteomes" id="UP000243579"/>
    </source>
</evidence>
<evidence type="ECO:0000256" key="2">
    <source>
        <dbReference type="SAM" id="Phobius"/>
    </source>
</evidence>
<keyword evidence="2" id="KW-0472">Membrane</keyword>
<sequence length="619" mass="66381">MSGKVWEDTSRDKGSIEGHASETNTTSIAAVSAAPTAKEAPRPPGLRSAESLRYEQLMAWRARKDGLGTVPLSEMPLKIKANIKDDDPAIVRRKHDNRLSATYKAYLAAHAPEPTRVEKTSSPIDSPEASPAVSPHAYLRRSKAKTRQPTKPNVFAAPRKKIKPRVPYRRAVKTGQDGSTCELPPTPPSSKKVAVKLNFDSPQEDDTDDEGDNQSTNATPDDQSQLSSTESFGSDRASEPTVLLPPILPCIVRTSDKSHVSADKAPTHHTTMPAVAIAPAAPATTRVGYGLIARSVFVFVCVGLGLAALQFQEQCGVMLRMRVEQLFHDATDVAQYAQELKANAELVATTTRASAASWARDWQTERESVAAHHRVVRAEVVAAADEMAADVTTALGAAVDAFRQAITESVHTHARDVASLPPTSPLPEIVAVLGTGLDGAKDALARSTEAQHAAVRKSHGLDDDRERLAAQIHALNATLEAETVAAAQTPQPIVVVPSTAWDQNDYFVAAVVFLATVAVYAIWVGVLQPDALGGDDSGDGAHHTDDEDDEVVFIPMRTVEPTERDVEVLLATPQVTRVLSFAPTPRTVEASSMQSPSQRASQRLLARRALSPSGQTTDK</sequence>
<dbReference type="Proteomes" id="UP000243579">
    <property type="component" value="Unassembled WGS sequence"/>
</dbReference>
<dbReference type="OrthoDB" id="10410261at2759"/>
<comment type="caution">
    <text evidence="3">The sequence shown here is derived from an EMBL/GenBank/DDBJ whole genome shotgun (WGS) entry which is preliminary data.</text>
</comment>
<dbReference type="EMBL" id="JNBR01000013">
    <property type="protein sequence ID" value="OQS01166.1"/>
    <property type="molecule type" value="Genomic_DNA"/>
</dbReference>